<evidence type="ECO:0000313" key="3">
    <source>
        <dbReference type="Proteomes" id="UP001190700"/>
    </source>
</evidence>
<organism evidence="2 3">
    <name type="scientific">Cymbomonas tetramitiformis</name>
    <dbReference type="NCBI Taxonomy" id="36881"/>
    <lineage>
        <taxon>Eukaryota</taxon>
        <taxon>Viridiplantae</taxon>
        <taxon>Chlorophyta</taxon>
        <taxon>Pyramimonadophyceae</taxon>
        <taxon>Pyramimonadales</taxon>
        <taxon>Pyramimonadaceae</taxon>
        <taxon>Cymbomonas</taxon>
    </lineage>
</organism>
<evidence type="ECO:0000313" key="2">
    <source>
        <dbReference type="EMBL" id="KAK3241008.1"/>
    </source>
</evidence>
<feature type="region of interest" description="Disordered" evidence="1">
    <location>
        <begin position="1"/>
        <end position="55"/>
    </location>
</feature>
<dbReference type="AlphaFoldDB" id="A0AAE0BRT5"/>
<comment type="caution">
    <text evidence="2">The sequence shown here is derived from an EMBL/GenBank/DDBJ whole genome shotgun (WGS) entry which is preliminary data.</text>
</comment>
<keyword evidence="3" id="KW-1185">Reference proteome</keyword>
<feature type="compositionally biased region" description="Polar residues" evidence="1">
    <location>
        <begin position="44"/>
        <end position="55"/>
    </location>
</feature>
<evidence type="ECO:0000256" key="1">
    <source>
        <dbReference type="SAM" id="MobiDB-lite"/>
    </source>
</evidence>
<reference evidence="2 3" key="1">
    <citation type="journal article" date="2015" name="Genome Biol. Evol.">
        <title>Comparative Genomics of a Bacterivorous Green Alga Reveals Evolutionary Causalities and Consequences of Phago-Mixotrophic Mode of Nutrition.</title>
        <authorList>
            <person name="Burns J.A."/>
            <person name="Paasch A."/>
            <person name="Narechania A."/>
            <person name="Kim E."/>
        </authorList>
    </citation>
    <scope>NUCLEOTIDE SEQUENCE [LARGE SCALE GENOMIC DNA]</scope>
    <source>
        <strain evidence="2 3">PLY_AMNH</strain>
    </source>
</reference>
<proteinExistence type="predicted"/>
<name>A0AAE0BRT5_9CHLO</name>
<feature type="compositionally biased region" description="Acidic residues" evidence="1">
    <location>
        <begin position="8"/>
        <end position="22"/>
    </location>
</feature>
<protein>
    <submittedName>
        <fullName evidence="2">Uncharacterized protein</fullName>
    </submittedName>
</protein>
<gene>
    <name evidence="2" type="ORF">CYMTET_49195</name>
</gene>
<accession>A0AAE0BRT5</accession>
<dbReference type="Proteomes" id="UP001190700">
    <property type="component" value="Unassembled WGS sequence"/>
</dbReference>
<dbReference type="EMBL" id="LGRX02033498">
    <property type="protein sequence ID" value="KAK3241008.1"/>
    <property type="molecule type" value="Genomic_DNA"/>
</dbReference>
<sequence>MSDKDECWEQSDSDEVNEDEDAHFELRGPTNAKRPRAVQEKSSARTLANQSRKLQQTHAAMRRLVRHMRESEQRRAEERVAEIVASEARLTESMRLQSEARIEMTYTSCTTFGKDIPMHPHMVMRYTEAAAAAAKAEAERGHCFYSNPPRTHAT</sequence>